<feature type="signal peptide" evidence="1">
    <location>
        <begin position="1"/>
        <end position="22"/>
    </location>
</feature>
<name>A0ABS7IXQ6_9SPHN</name>
<dbReference type="Gene3D" id="3.40.710.10">
    <property type="entry name" value="DD-peptidase/beta-lactamase superfamily"/>
    <property type="match status" value="1"/>
</dbReference>
<dbReference type="Proteomes" id="UP000783253">
    <property type="component" value="Unassembled WGS sequence"/>
</dbReference>
<comment type="caution">
    <text evidence="3">The sequence shown here is derived from an EMBL/GenBank/DDBJ whole genome shotgun (WGS) entry which is preliminary data.</text>
</comment>
<proteinExistence type="predicted"/>
<dbReference type="InterPro" id="IPR001466">
    <property type="entry name" value="Beta-lactam-related"/>
</dbReference>
<evidence type="ECO:0000259" key="2">
    <source>
        <dbReference type="Pfam" id="PF00144"/>
    </source>
</evidence>
<dbReference type="Pfam" id="PF00144">
    <property type="entry name" value="Beta-lactamase"/>
    <property type="match status" value="1"/>
</dbReference>
<dbReference type="InterPro" id="IPR050789">
    <property type="entry name" value="Diverse_Enzym_Activities"/>
</dbReference>
<feature type="chain" id="PRO_5046072498" evidence="1">
    <location>
        <begin position="23"/>
        <end position="656"/>
    </location>
</feature>
<dbReference type="EMBL" id="JAIGNK010000001">
    <property type="protein sequence ID" value="MBX7456956.1"/>
    <property type="molecule type" value="Genomic_DNA"/>
</dbReference>
<dbReference type="PANTHER" id="PTHR43283">
    <property type="entry name" value="BETA-LACTAMASE-RELATED"/>
    <property type="match status" value="1"/>
</dbReference>
<keyword evidence="1" id="KW-0732">Signal</keyword>
<dbReference type="SUPFAM" id="SSF56601">
    <property type="entry name" value="beta-lactamase/transpeptidase-like"/>
    <property type="match status" value="1"/>
</dbReference>
<keyword evidence="4" id="KW-1185">Reference proteome</keyword>
<evidence type="ECO:0000256" key="1">
    <source>
        <dbReference type="SAM" id="SignalP"/>
    </source>
</evidence>
<organism evidence="3 4">
    <name type="scientific">Qipengyuania polymorpha</name>
    <dbReference type="NCBI Taxonomy" id="2867234"/>
    <lineage>
        <taxon>Bacteria</taxon>
        <taxon>Pseudomonadati</taxon>
        <taxon>Pseudomonadota</taxon>
        <taxon>Alphaproteobacteria</taxon>
        <taxon>Sphingomonadales</taxon>
        <taxon>Erythrobacteraceae</taxon>
        <taxon>Qipengyuania</taxon>
    </lineage>
</organism>
<protein>
    <submittedName>
        <fullName evidence="3">Beta-lactamase family protein</fullName>
    </submittedName>
</protein>
<dbReference type="RefSeq" id="WP_221572366.1">
    <property type="nucleotide sequence ID" value="NZ_JAIGNK010000001.1"/>
</dbReference>
<dbReference type="InterPro" id="IPR012338">
    <property type="entry name" value="Beta-lactam/transpept-like"/>
</dbReference>
<evidence type="ECO:0000313" key="3">
    <source>
        <dbReference type="EMBL" id="MBX7456956.1"/>
    </source>
</evidence>
<gene>
    <name evidence="3" type="ORF">K3152_01735</name>
</gene>
<dbReference type="PANTHER" id="PTHR43283:SF3">
    <property type="entry name" value="BETA-LACTAMASE FAMILY PROTEIN (AFU_ORTHOLOGUE AFUA_5G07500)"/>
    <property type="match status" value="1"/>
</dbReference>
<accession>A0ABS7IXQ6</accession>
<feature type="domain" description="Beta-lactamase-related" evidence="2">
    <location>
        <begin position="191"/>
        <end position="517"/>
    </location>
</feature>
<reference evidence="3 4" key="1">
    <citation type="submission" date="2021-08" db="EMBL/GenBank/DDBJ databases">
        <title>Comparative Genomics Analysis of the Genus Qipengyuania Reveals Extensive Genetic Diversity and Metabolic Versatility, Including the Description of Fifteen Novel Species.</title>
        <authorList>
            <person name="Liu Y."/>
        </authorList>
    </citation>
    <scope>NUCLEOTIDE SEQUENCE [LARGE SCALE GENOMIC DNA]</scope>
    <source>
        <strain evidence="3 4">1NDH17</strain>
    </source>
</reference>
<sequence length="656" mass="70683">MKKLACAISALLLTASPLPLLAQDDAAPETVETGTGASIVPVPGWASETRDGMLVFTAPEGDASAAIVGVTDAETGADAVAAAWEKFAPGFDREVSISQEPPARDGWDNITVSNYETSPAEKLVLQGIALKKGDQYTVVLIRGAMATIAKRGAQLGQAFGSLKPTDFERETFAGREANELTPARIAEITGFVERAMKGLEIPGVGLALVQGDKIIWEGGLGTTELGGGKKVDEDTSFMVASNTKGMATLLLSTLADEGKLQWDQKVTELYPEFRLGSAETTDSVLVEHLICACTGLPRKDMQWVFNTNSETPASDTFVQLAATEPTSGFGEVFQYNNLMASAAGYIGGHLVYPDMEVGAAFDRAMDERIFDPLDMDRTTFDFSEAMAENWARPHARGYAGPVELAPMDWNNMVYPYRPAGGVWSTAHDMALYALNELREGTLADGTDLVSAENLLKRRQRYVPIGDQSWYGMGLMESARLGKNIYFHGGSLIGYKSNFWFIPEDGVAAVLLTNSDTGQGLLGLFQRKLLEVLYDGDEEAEENLEASVKLGAEARAKGREDIVERGDAAVLAALAPRYVNADLGPLVIERDGETTWGVVTSGRSMIGTRANDDGTHSLIMTTPGMFGMPLIIGEREGKRVLILIDAQHEYVFVEADS</sequence>
<evidence type="ECO:0000313" key="4">
    <source>
        <dbReference type="Proteomes" id="UP000783253"/>
    </source>
</evidence>